<comment type="cofactor">
    <cofactor evidence="6">
        <name>a divalent metal cation</name>
        <dbReference type="ChEBI" id="CHEBI:60240"/>
    </cofactor>
</comment>
<evidence type="ECO:0000256" key="2">
    <source>
        <dbReference type="ARBA" id="ARBA00022777"/>
    </source>
</evidence>
<feature type="binding site" evidence="6">
    <location>
        <position position="139"/>
    </location>
    <ligand>
        <name>NAD(+)</name>
        <dbReference type="ChEBI" id="CHEBI:57540"/>
    </ligand>
</feature>
<comment type="function">
    <text evidence="6">Involved in the regulation of the intracellular balance of NAD and NADP, and is a key enzyme in the biosynthesis of NADP. Catalyzes specifically the phosphorylation on 2'-hydroxyl of the adenosine moiety of NAD to yield NADP.</text>
</comment>
<feature type="binding site" evidence="6">
    <location>
        <position position="158"/>
    </location>
    <ligand>
        <name>NAD(+)</name>
        <dbReference type="ChEBI" id="CHEBI:57540"/>
    </ligand>
</feature>
<keyword evidence="6" id="KW-0547">Nucleotide-binding</keyword>
<keyword evidence="1 6" id="KW-0808">Transferase</keyword>
<keyword evidence="6" id="KW-0963">Cytoplasm</keyword>
<feature type="binding site" evidence="6">
    <location>
        <position position="156"/>
    </location>
    <ligand>
        <name>NAD(+)</name>
        <dbReference type="ChEBI" id="CHEBI:57540"/>
    </ligand>
</feature>
<comment type="caution">
    <text evidence="6">Lacks conserved residue(s) required for the propagation of feature annotation.</text>
</comment>
<dbReference type="Proteomes" id="UP000426444">
    <property type="component" value="Chromosome"/>
</dbReference>
<dbReference type="PANTHER" id="PTHR20275">
    <property type="entry name" value="NAD KINASE"/>
    <property type="match status" value="1"/>
</dbReference>
<dbReference type="KEGG" id="salq:SYNTR_0378"/>
<dbReference type="EMBL" id="CP046457">
    <property type="protein sequence ID" value="QGT98971.1"/>
    <property type="molecule type" value="Genomic_DNA"/>
</dbReference>
<dbReference type="Pfam" id="PF20143">
    <property type="entry name" value="NAD_kinase_C"/>
    <property type="match status" value="1"/>
</dbReference>
<proteinExistence type="inferred from homology"/>
<keyword evidence="2 6" id="KW-0418">Kinase</keyword>
<evidence type="ECO:0000256" key="5">
    <source>
        <dbReference type="ARBA" id="ARBA00047925"/>
    </source>
</evidence>
<keyword evidence="8" id="KW-1185">Reference proteome</keyword>
<evidence type="ECO:0000313" key="7">
    <source>
        <dbReference type="EMBL" id="QGT98971.1"/>
    </source>
</evidence>
<keyword evidence="4 6" id="KW-0520">NAD</keyword>
<name>A0A6I6DEQ2_9FIRM</name>
<gene>
    <name evidence="6" type="primary">nadK</name>
    <name evidence="7" type="ORF">SYNTR_0378</name>
</gene>
<organism evidence="7 8">
    <name type="scientific">Candidatus Syntrophocurvum alkaliphilum</name>
    <dbReference type="NCBI Taxonomy" id="2293317"/>
    <lineage>
        <taxon>Bacteria</taxon>
        <taxon>Bacillati</taxon>
        <taxon>Bacillota</taxon>
        <taxon>Clostridia</taxon>
        <taxon>Eubacteriales</taxon>
        <taxon>Syntrophomonadaceae</taxon>
        <taxon>Candidatus Syntrophocurvum</taxon>
    </lineage>
</organism>
<dbReference type="GO" id="GO:0006741">
    <property type="term" value="P:NADP+ biosynthetic process"/>
    <property type="evidence" value="ECO:0007669"/>
    <property type="project" value="UniProtKB-UniRule"/>
</dbReference>
<evidence type="ECO:0000256" key="4">
    <source>
        <dbReference type="ARBA" id="ARBA00023027"/>
    </source>
</evidence>
<dbReference type="GO" id="GO:0005524">
    <property type="term" value="F:ATP binding"/>
    <property type="evidence" value="ECO:0007669"/>
    <property type="project" value="UniProtKB-KW"/>
</dbReference>
<comment type="catalytic activity">
    <reaction evidence="5 6">
        <text>NAD(+) + ATP = ADP + NADP(+) + H(+)</text>
        <dbReference type="Rhea" id="RHEA:18629"/>
        <dbReference type="ChEBI" id="CHEBI:15378"/>
        <dbReference type="ChEBI" id="CHEBI:30616"/>
        <dbReference type="ChEBI" id="CHEBI:57540"/>
        <dbReference type="ChEBI" id="CHEBI:58349"/>
        <dbReference type="ChEBI" id="CHEBI:456216"/>
        <dbReference type="EC" id="2.7.1.23"/>
    </reaction>
</comment>
<dbReference type="HAMAP" id="MF_00361">
    <property type="entry name" value="NAD_kinase"/>
    <property type="match status" value="1"/>
</dbReference>
<dbReference type="RefSeq" id="WP_156202914.1">
    <property type="nucleotide sequence ID" value="NZ_CP046457.1"/>
</dbReference>
<feature type="active site" description="Proton acceptor" evidence="6">
    <location>
        <position position="55"/>
    </location>
</feature>
<evidence type="ECO:0000256" key="1">
    <source>
        <dbReference type="ARBA" id="ARBA00022679"/>
    </source>
</evidence>
<feature type="binding site" evidence="6">
    <location>
        <begin position="169"/>
        <end position="174"/>
    </location>
    <ligand>
        <name>NAD(+)</name>
        <dbReference type="ChEBI" id="CHEBI:57540"/>
    </ligand>
</feature>
<dbReference type="InterPro" id="IPR017437">
    <property type="entry name" value="ATP-NAD_kinase_PpnK-typ_C"/>
</dbReference>
<accession>A0A6I6DEQ2</accession>
<evidence type="ECO:0000256" key="6">
    <source>
        <dbReference type="HAMAP-Rule" id="MF_00361"/>
    </source>
</evidence>
<dbReference type="Pfam" id="PF01513">
    <property type="entry name" value="NAD_kinase"/>
    <property type="match status" value="1"/>
</dbReference>
<dbReference type="GO" id="GO:0005737">
    <property type="term" value="C:cytoplasm"/>
    <property type="evidence" value="ECO:0007669"/>
    <property type="project" value="UniProtKB-SubCell"/>
</dbReference>
<feature type="binding site" evidence="6">
    <location>
        <position position="227"/>
    </location>
    <ligand>
        <name>NAD(+)</name>
        <dbReference type="ChEBI" id="CHEBI:57540"/>
    </ligand>
</feature>
<dbReference type="Gene3D" id="2.60.200.30">
    <property type="entry name" value="Probable inorganic polyphosphate/atp-NAD kinase, domain 2"/>
    <property type="match status" value="1"/>
</dbReference>
<dbReference type="OrthoDB" id="9774737at2"/>
<evidence type="ECO:0000313" key="8">
    <source>
        <dbReference type="Proteomes" id="UP000426444"/>
    </source>
</evidence>
<dbReference type="EC" id="2.7.1.23" evidence="6"/>
<keyword evidence="6" id="KW-0067">ATP-binding</keyword>
<reference evidence="8" key="1">
    <citation type="journal article" date="2019" name="Microbiology">
        <title>Complete Genome Sequence of an Uncultured Bacterium of the Candidate Phylum Bipolaricaulota.</title>
        <authorList>
            <person name="Kadnikov V.V."/>
            <person name="Mardanov A.V."/>
            <person name="Beletsky A.V."/>
            <person name="Frank Y.A."/>
            <person name="Karnachuk O.V."/>
            <person name="Ravin N.V."/>
        </authorList>
    </citation>
    <scope>NUCLEOTIDE SEQUENCE [LARGE SCALE GENOMIC DNA]</scope>
</reference>
<feature type="binding site" evidence="6">
    <location>
        <begin position="55"/>
        <end position="56"/>
    </location>
    <ligand>
        <name>NAD(+)</name>
        <dbReference type="ChEBI" id="CHEBI:57540"/>
    </ligand>
</feature>
<comment type="subcellular location">
    <subcellularLocation>
        <location evidence="6">Cytoplasm</location>
    </subcellularLocation>
</comment>
<dbReference type="SUPFAM" id="SSF111331">
    <property type="entry name" value="NAD kinase/diacylglycerol kinase-like"/>
    <property type="match status" value="1"/>
</dbReference>
<dbReference type="PANTHER" id="PTHR20275:SF0">
    <property type="entry name" value="NAD KINASE"/>
    <property type="match status" value="1"/>
</dbReference>
<dbReference type="Gene3D" id="3.40.50.10330">
    <property type="entry name" value="Probable inorganic polyphosphate/atp-NAD kinase, domain 1"/>
    <property type="match status" value="1"/>
</dbReference>
<evidence type="ECO:0000256" key="3">
    <source>
        <dbReference type="ARBA" id="ARBA00022857"/>
    </source>
</evidence>
<dbReference type="GO" id="GO:0051287">
    <property type="term" value="F:NAD binding"/>
    <property type="evidence" value="ECO:0007669"/>
    <property type="project" value="UniProtKB-ARBA"/>
</dbReference>
<dbReference type="InterPro" id="IPR017438">
    <property type="entry name" value="ATP-NAD_kinase_N"/>
</dbReference>
<feature type="binding site" evidence="6">
    <location>
        <position position="60"/>
    </location>
    <ligand>
        <name>NAD(+)</name>
        <dbReference type="ChEBI" id="CHEBI:57540"/>
    </ligand>
</feature>
<feature type="binding site" evidence="6">
    <location>
        <position position="193"/>
    </location>
    <ligand>
        <name>NAD(+)</name>
        <dbReference type="ChEBI" id="CHEBI:57540"/>
    </ligand>
</feature>
<dbReference type="GO" id="GO:0046872">
    <property type="term" value="F:metal ion binding"/>
    <property type="evidence" value="ECO:0007669"/>
    <property type="project" value="UniProtKB-UniRule"/>
</dbReference>
<sequence>MRILIVNNPAIESTLPVTVKIMQKLQQLNVEAEVDSNAQNYKAKKFDIIIVLGGDGTILRTARRFLPMEPHILGVNMGTVGFLTNIVESELEKEISRLITGDYKVEERMMLEILIYSGQKLINQYFCLNEMALKSITSRMLSLEISVGDQKLKPYRGDGLILATPTGSTAYSLSSGGPVTDPDMEAIIMTPIAPYVLSKRPIVIAPYKEIEISPLICDDSVISIDGQINFNFDPNYTIYIRKADKKLKFIDLKDVAFLSKIESRLRKAEVTYDDIRT</sequence>
<dbReference type="InterPro" id="IPR016064">
    <property type="entry name" value="NAD/diacylglycerol_kinase_sf"/>
</dbReference>
<comment type="similarity">
    <text evidence="6">Belongs to the NAD kinase family.</text>
</comment>
<dbReference type="InterPro" id="IPR002504">
    <property type="entry name" value="NADK"/>
</dbReference>
<keyword evidence="3 6" id="KW-0521">NADP</keyword>
<dbReference type="GO" id="GO:0003951">
    <property type="term" value="F:NAD+ kinase activity"/>
    <property type="evidence" value="ECO:0007669"/>
    <property type="project" value="UniProtKB-UniRule"/>
</dbReference>
<dbReference type="AlphaFoldDB" id="A0A6I6DEQ2"/>
<protein>
    <recommendedName>
        <fullName evidence="6">NAD kinase</fullName>
        <ecNumber evidence="6">2.7.1.23</ecNumber>
    </recommendedName>
    <alternativeName>
        <fullName evidence="6">ATP-dependent NAD kinase</fullName>
    </alternativeName>
</protein>
<feature type="binding site" evidence="6">
    <location>
        <begin position="129"/>
        <end position="130"/>
    </location>
    <ligand>
        <name>NAD(+)</name>
        <dbReference type="ChEBI" id="CHEBI:57540"/>
    </ligand>
</feature>
<dbReference type="GO" id="GO:0019674">
    <property type="term" value="P:NAD+ metabolic process"/>
    <property type="evidence" value="ECO:0007669"/>
    <property type="project" value="InterPro"/>
</dbReference>